<dbReference type="AlphaFoldDB" id="A0A2Z7CYM9"/>
<keyword evidence="3" id="KW-1185">Reference proteome</keyword>
<evidence type="ECO:0000313" key="2">
    <source>
        <dbReference type="EMBL" id="KZV52081.1"/>
    </source>
</evidence>
<reference evidence="2 3" key="1">
    <citation type="journal article" date="2015" name="Proc. Natl. Acad. Sci. U.S.A.">
        <title>The resurrection genome of Boea hygrometrica: A blueprint for survival of dehydration.</title>
        <authorList>
            <person name="Xiao L."/>
            <person name="Yang G."/>
            <person name="Zhang L."/>
            <person name="Yang X."/>
            <person name="Zhao S."/>
            <person name="Ji Z."/>
            <person name="Zhou Q."/>
            <person name="Hu M."/>
            <person name="Wang Y."/>
            <person name="Chen M."/>
            <person name="Xu Y."/>
            <person name="Jin H."/>
            <person name="Xiao X."/>
            <person name="Hu G."/>
            <person name="Bao F."/>
            <person name="Hu Y."/>
            <person name="Wan P."/>
            <person name="Li L."/>
            <person name="Deng X."/>
            <person name="Kuang T."/>
            <person name="Xiang C."/>
            <person name="Zhu J.K."/>
            <person name="Oliver M.J."/>
            <person name="He Y."/>
        </authorList>
    </citation>
    <scope>NUCLEOTIDE SEQUENCE [LARGE SCALE GENOMIC DNA]</scope>
    <source>
        <strain evidence="3">cv. XS01</strain>
    </source>
</reference>
<feature type="compositionally biased region" description="Basic and acidic residues" evidence="1">
    <location>
        <begin position="121"/>
        <end position="134"/>
    </location>
</feature>
<accession>A0A2Z7CYM9</accession>
<sequence length="151" mass="16733">MMKSRRICPADGSQYKDSAVGLVFMESAAGLSLETSKVESVVRNQAEAKLNKLEHNKPAGTMTTSCKRQREKMNQLIQQEDFVLITSRKIPAGSICLIPAGQPDASNSSIQSRKLQYYASSRKDPDARKEEVAKRRIQSQAEASSRKVSSR</sequence>
<organism evidence="2 3">
    <name type="scientific">Dorcoceras hygrometricum</name>
    <dbReference type="NCBI Taxonomy" id="472368"/>
    <lineage>
        <taxon>Eukaryota</taxon>
        <taxon>Viridiplantae</taxon>
        <taxon>Streptophyta</taxon>
        <taxon>Embryophyta</taxon>
        <taxon>Tracheophyta</taxon>
        <taxon>Spermatophyta</taxon>
        <taxon>Magnoliopsida</taxon>
        <taxon>eudicotyledons</taxon>
        <taxon>Gunneridae</taxon>
        <taxon>Pentapetalae</taxon>
        <taxon>asterids</taxon>
        <taxon>lamiids</taxon>
        <taxon>Lamiales</taxon>
        <taxon>Gesneriaceae</taxon>
        <taxon>Didymocarpoideae</taxon>
        <taxon>Trichosporeae</taxon>
        <taxon>Loxocarpinae</taxon>
        <taxon>Dorcoceras</taxon>
    </lineage>
</organism>
<protein>
    <submittedName>
        <fullName evidence="2">Uncharacterized protein</fullName>
    </submittedName>
</protein>
<dbReference type="EMBL" id="KQ991197">
    <property type="protein sequence ID" value="KZV52081.1"/>
    <property type="molecule type" value="Genomic_DNA"/>
</dbReference>
<feature type="region of interest" description="Disordered" evidence="1">
    <location>
        <begin position="118"/>
        <end position="151"/>
    </location>
</feature>
<gene>
    <name evidence="2" type="ORF">F511_33140</name>
</gene>
<evidence type="ECO:0000313" key="3">
    <source>
        <dbReference type="Proteomes" id="UP000250235"/>
    </source>
</evidence>
<proteinExistence type="predicted"/>
<name>A0A2Z7CYM9_9LAMI</name>
<feature type="compositionally biased region" description="Polar residues" evidence="1">
    <location>
        <begin position="138"/>
        <end position="151"/>
    </location>
</feature>
<evidence type="ECO:0000256" key="1">
    <source>
        <dbReference type="SAM" id="MobiDB-lite"/>
    </source>
</evidence>
<dbReference type="Proteomes" id="UP000250235">
    <property type="component" value="Unassembled WGS sequence"/>
</dbReference>